<dbReference type="EMBL" id="CH476617">
    <property type="protein sequence ID" value="EEP81224.1"/>
    <property type="molecule type" value="Genomic_DNA"/>
</dbReference>
<accession>C4JUC7</accession>
<evidence type="ECO:0000313" key="2">
    <source>
        <dbReference type="Proteomes" id="UP000002058"/>
    </source>
</evidence>
<reference evidence="2" key="1">
    <citation type="journal article" date="2009" name="Genome Res.">
        <title>Comparative genomic analyses of the human fungal pathogens Coccidioides and their relatives.</title>
        <authorList>
            <person name="Sharpton T.J."/>
            <person name="Stajich J.E."/>
            <person name="Rounsley S.D."/>
            <person name="Gardner M.J."/>
            <person name="Wortman J.R."/>
            <person name="Jordar V.S."/>
            <person name="Maiti R."/>
            <person name="Kodira C.D."/>
            <person name="Neafsey D.E."/>
            <person name="Zeng Q."/>
            <person name="Hung C.-Y."/>
            <person name="McMahan C."/>
            <person name="Muszewska A."/>
            <person name="Grynberg M."/>
            <person name="Mandel M.A."/>
            <person name="Kellner E.M."/>
            <person name="Barker B.M."/>
            <person name="Galgiani J.N."/>
            <person name="Orbach M.J."/>
            <person name="Kirkland T.N."/>
            <person name="Cole G.T."/>
            <person name="Henn M.R."/>
            <person name="Birren B.W."/>
            <person name="Taylor J.W."/>
        </authorList>
    </citation>
    <scope>NUCLEOTIDE SEQUENCE [LARGE SCALE GENOMIC DNA]</scope>
    <source>
        <strain evidence="2">UAMH 1704</strain>
    </source>
</reference>
<evidence type="ECO:0000313" key="1">
    <source>
        <dbReference type="EMBL" id="EEP81224.1"/>
    </source>
</evidence>
<dbReference type="SUPFAM" id="SSF56672">
    <property type="entry name" value="DNA/RNA polymerases"/>
    <property type="match status" value="1"/>
</dbReference>
<organism evidence="1 2">
    <name type="scientific">Uncinocarpus reesii (strain UAMH 1704)</name>
    <dbReference type="NCBI Taxonomy" id="336963"/>
    <lineage>
        <taxon>Eukaryota</taxon>
        <taxon>Fungi</taxon>
        <taxon>Dikarya</taxon>
        <taxon>Ascomycota</taxon>
        <taxon>Pezizomycotina</taxon>
        <taxon>Eurotiomycetes</taxon>
        <taxon>Eurotiomycetidae</taxon>
        <taxon>Onygenales</taxon>
        <taxon>Onygenaceae</taxon>
        <taxon>Uncinocarpus</taxon>
    </lineage>
</organism>
<proteinExistence type="predicted"/>
<dbReference type="OrthoDB" id="41323at2759"/>
<dbReference type="VEuPathDB" id="FungiDB:UREG_06066"/>
<dbReference type="RefSeq" id="XP_002585377.1">
    <property type="nucleotide sequence ID" value="XM_002585331.1"/>
</dbReference>
<keyword evidence="2" id="KW-1185">Reference proteome</keyword>
<dbReference type="InterPro" id="IPR043502">
    <property type="entry name" value="DNA/RNA_pol_sf"/>
</dbReference>
<dbReference type="KEGG" id="ure:UREG_06066"/>
<dbReference type="InParanoid" id="C4JUC7"/>
<dbReference type="InterPro" id="IPR043128">
    <property type="entry name" value="Rev_trsase/Diguanyl_cyclase"/>
</dbReference>
<protein>
    <submittedName>
        <fullName evidence="1">Uncharacterized protein</fullName>
    </submittedName>
</protein>
<gene>
    <name evidence="1" type="ORF">UREG_06066</name>
</gene>
<dbReference type="GeneID" id="8438972"/>
<dbReference type="OMA" id="MHEVQQF"/>
<sequence>MDVIVKWPVPKNMHEVQQFLDLVTFYQQFIKNFVRITTPLSNLLKKLNEKLRKKKFCLIV</sequence>
<name>C4JUC7_UNCRE</name>
<dbReference type="Gene3D" id="3.30.70.270">
    <property type="match status" value="1"/>
</dbReference>
<dbReference type="HOGENOM" id="CLU_2943576_0_0_1"/>
<dbReference type="Proteomes" id="UP000002058">
    <property type="component" value="Unassembled WGS sequence"/>
</dbReference>
<dbReference type="AlphaFoldDB" id="C4JUC7"/>
<dbReference type="STRING" id="336963.C4JUC7"/>